<keyword evidence="4 6" id="KW-0378">Hydrolase</keyword>
<comment type="cofactor">
    <cofactor evidence="1">
        <name>Mg(2+)</name>
        <dbReference type="ChEBI" id="CHEBI:18420"/>
    </cofactor>
</comment>
<dbReference type="InterPro" id="IPR000086">
    <property type="entry name" value="NUDIX_hydrolase_dom"/>
</dbReference>
<dbReference type="GO" id="GO:0005737">
    <property type="term" value="C:cytoplasm"/>
    <property type="evidence" value="ECO:0007669"/>
    <property type="project" value="TreeGrafter"/>
</dbReference>
<reference evidence="8 9" key="1">
    <citation type="submission" date="2017-04" db="EMBL/GenBank/DDBJ databases">
        <title>Bacillus krulwichiae AM31D Genome sequencing and assembly.</title>
        <authorList>
            <person name="Krulwich T.A."/>
            <person name="Anastor L."/>
            <person name="Ehrlich R."/>
            <person name="Ehrlich G.D."/>
            <person name="Janto B."/>
        </authorList>
    </citation>
    <scope>NUCLEOTIDE SEQUENCE [LARGE SCALE GENOMIC DNA]</scope>
    <source>
        <strain evidence="8 9">AM31D</strain>
    </source>
</reference>
<dbReference type="InterPro" id="IPR020084">
    <property type="entry name" value="NUDIX_hydrolase_CS"/>
</dbReference>
<organism evidence="8 9">
    <name type="scientific">Halalkalibacter krulwichiae</name>
    <dbReference type="NCBI Taxonomy" id="199441"/>
    <lineage>
        <taxon>Bacteria</taxon>
        <taxon>Bacillati</taxon>
        <taxon>Bacillota</taxon>
        <taxon>Bacilli</taxon>
        <taxon>Bacillales</taxon>
        <taxon>Bacillaceae</taxon>
        <taxon>Halalkalibacter</taxon>
    </lineage>
</organism>
<evidence type="ECO:0000313" key="9">
    <source>
        <dbReference type="Proteomes" id="UP000193006"/>
    </source>
</evidence>
<evidence type="ECO:0000256" key="5">
    <source>
        <dbReference type="ARBA" id="ARBA00022842"/>
    </source>
</evidence>
<dbReference type="InterPro" id="IPR020476">
    <property type="entry name" value="Nudix_hydrolase"/>
</dbReference>
<keyword evidence="9" id="KW-1185">Reference proteome</keyword>
<dbReference type="EMBL" id="CP020814">
    <property type="protein sequence ID" value="ARK31802.1"/>
    <property type="molecule type" value="Genomic_DNA"/>
</dbReference>
<dbReference type="Pfam" id="PF00293">
    <property type="entry name" value="NUDIX"/>
    <property type="match status" value="1"/>
</dbReference>
<dbReference type="SUPFAM" id="SSF55811">
    <property type="entry name" value="Nudix"/>
    <property type="match status" value="1"/>
</dbReference>
<dbReference type="GO" id="GO:0035539">
    <property type="term" value="F:8-oxo-7,8-dihydrodeoxyguanosine triphosphate pyrophosphatase activity"/>
    <property type="evidence" value="ECO:0007669"/>
    <property type="project" value="UniProtKB-EC"/>
</dbReference>
<dbReference type="Gene3D" id="3.90.79.10">
    <property type="entry name" value="Nucleoside Triphosphate Pyrophosphohydrolase"/>
    <property type="match status" value="1"/>
</dbReference>
<dbReference type="PANTHER" id="PTHR43758:SF8">
    <property type="entry name" value="8-OXO-DGTP DIPHOSPHATASE YTKD-RELATED"/>
    <property type="match status" value="1"/>
</dbReference>
<name>A0A1X9MLN4_9BACI</name>
<evidence type="ECO:0000256" key="4">
    <source>
        <dbReference type="ARBA" id="ARBA00022801"/>
    </source>
</evidence>
<proteinExistence type="inferred from homology"/>
<dbReference type="PANTHER" id="PTHR43758">
    <property type="entry name" value="7,8-DIHYDRO-8-OXOGUANINE TRIPHOSPHATASE"/>
    <property type="match status" value="1"/>
</dbReference>
<dbReference type="InterPro" id="IPR015797">
    <property type="entry name" value="NUDIX_hydrolase-like_dom_sf"/>
</dbReference>
<dbReference type="PROSITE" id="PS00893">
    <property type="entry name" value="NUDIX_BOX"/>
    <property type="match status" value="1"/>
</dbReference>
<dbReference type="AlphaFoldDB" id="A0A1X9MLN4"/>
<dbReference type="InterPro" id="IPR014078">
    <property type="entry name" value="Nudix_YtkD"/>
</dbReference>
<keyword evidence="5" id="KW-0460">Magnesium</keyword>
<dbReference type="RefSeq" id="WP_066159020.1">
    <property type="nucleotide sequence ID" value="NZ_CP020814.1"/>
</dbReference>
<evidence type="ECO:0000256" key="1">
    <source>
        <dbReference type="ARBA" id="ARBA00001946"/>
    </source>
</evidence>
<dbReference type="KEGG" id="bkw:BkAM31D_19255"/>
<dbReference type="STRING" id="199441.BkAM31D_19255"/>
<dbReference type="PROSITE" id="PS51462">
    <property type="entry name" value="NUDIX"/>
    <property type="match status" value="1"/>
</dbReference>
<evidence type="ECO:0000313" key="8">
    <source>
        <dbReference type="EMBL" id="ARK31802.1"/>
    </source>
</evidence>
<evidence type="ECO:0000256" key="6">
    <source>
        <dbReference type="RuleBase" id="RU003476"/>
    </source>
</evidence>
<dbReference type="CDD" id="cd04665">
    <property type="entry name" value="NUDIX_RppH"/>
    <property type="match status" value="1"/>
</dbReference>
<evidence type="ECO:0000259" key="7">
    <source>
        <dbReference type="PROSITE" id="PS51462"/>
    </source>
</evidence>
<dbReference type="GO" id="GO:0046872">
    <property type="term" value="F:metal ion binding"/>
    <property type="evidence" value="ECO:0007669"/>
    <property type="project" value="UniProtKB-KW"/>
</dbReference>
<evidence type="ECO:0000256" key="3">
    <source>
        <dbReference type="ARBA" id="ARBA00022723"/>
    </source>
</evidence>
<comment type="similarity">
    <text evidence="2 6">Belongs to the Nudix hydrolase family.</text>
</comment>
<dbReference type="EC" id="3.6.1.55" evidence="8"/>
<keyword evidence="3" id="KW-0479">Metal-binding</keyword>
<dbReference type="PRINTS" id="PR00502">
    <property type="entry name" value="NUDIXFAMILY"/>
</dbReference>
<protein>
    <submittedName>
        <fullName evidence="8">Putative 8-oxo-dGTP diphosphatase YtkD</fullName>
        <ecNumber evidence="8">3.6.1.55</ecNumber>
    </submittedName>
</protein>
<dbReference type="NCBIfam" id="TIGR02705">
    <property type="entry name" value="nudix_YtkD"/>
    <property type="match status" value="1"/>
</dbReference>
<sequence length="157" mass="18328">MYQFNDYNNCNVRLTFEENGFTEHPKHVWVICKYEDKWLLTDHSKRGLEFPGGKVEEGETLIEAAKREVWEETGARIKSLHWIGQYEVTCDSSSFHKAIYFAEIVSIEEKLHYLETAGPTLLNSLPANIRKNTSFSFLMKDEVLPYSLQQIAKMQLF</sequence>
<dbReference type="Proteomes" id="UP000193006">
    <property type="component" value="Chromosome"/>
</dbReference>
<accession>A0A1X9MLN4</accession>
<gene>
    <name evidence="8" type="primary">ytkD</name>
    <name evidence="8" type="ORF">BkAM31D_19255</name>
</gene>
<evidence type="ECO:0000256" key="2">
    <source>
        <dbReference type="ARBA" id="ARBA00005582"/>
    </source>
</evidence>
<feature type="domain" description="Nudix hydrolase" evidence="7">
    <location>
        <begin position="11"/>
        <end position="157"/>
    </location>
</feature>